<evidence type="ECO:0000313" key="2">
    <source>
        <dbReference type="Proteomes" id="UP001182908"/>
    </source>
</evidence>
<evidence type="ECO:0000313" key="1">
    <source>
        <dbReference type="EMBL" id="WMW24845.1"/>
    </source>
</evidence>
<proteinExistence type="predicted"/>
<name>A0AA51UMR1_9EURY</name>
<keyword evidence="2" id="KW-1185">Reference proteome</keyword>
<dbReference type="EMBL" id="CP133592">
    <property type="protein sequence ID" value="WMW24845.1"/>
    <property type="molecule type" value="Genomic_DNA"/>
</dbReference>
<dbReference type="RefSeq" id="WP_309310651.1">
    <property type="nucleotide sequence ID" value="NZ_CP133592.1"/>
</dbReference>
<protein>
    <submittedName>
        <fullName evidence="1">Uncharacterized protein</fullName>
    </submittedName>
</protein>
<dbReference type="GeneID" id="84233509"/>
<dbReference type="Proteomes" id="UP001182908">
    <property type="component" value="Chromosome"/>
</dbReference>
<reference evidence="1 2" key="1">
    <citation type="submission" date="2023-08" db="EMBL/GenBank/DDBJ databases">
        <title>Methanolobus mangrovi sp. nov. and Methanolobus sediminis sp. nov, two novel methylotrophic methanogens isolated from mangrove sediments in China.</title>
        <authorList>
            <person name="Zhou J."/>
        </authorList>
    </citation>
    <scope>NUCLEOTIDE SEQUENCE [LARGE SCALE GENOMIC DNA]</scope>
    <source>
        <strain evidence="1 2">FTZ6</strain>
    </source>
</reference>
<sequence length="48" mass="5687">MNLKPLLKLAQYFVEKRKTLDYSKSAYSVERQDSDEIRQNILSTSYSE</sequence>
<dbReference type="AlphaFoldDB" id="A0AA51UMR1"/>
<organism evidence="1 2">
    <name type="scientific">Methanolobus sediminis</name>
    <dbReference type="NCBI Taxonomy" id="3072978"/>
    <lineage>
        <taxon>Archaea</taxon>
        <taxon>Methanobacteriati</taxon>
        <taxon>Methanobacteriota</taxon>
        <taxon>Stenosarchaea group</taxon>
        <taxon>Methanomicrobia</taxon>
        <taxon>Methanosarcinales</taxon>
        <taxon>Methanosarcinaceae</taxon>
        <taxon>Methanolobus</taxon>
    </lineage>
</organism>
<dbReference type="KEGG" id="mseb:RE474_12290"/>
<accession>A0AA51UMR1</accession>
<gene>
    <name evidence="1" type="ORF">RE474_12290</name>
</gene>